<accession>A0ABT0C0K6</accession>
<comment type="subcellular location">
    <subcellularLocation>
        <location evidence="1">Cell envelope</location>
    </subcellularLocation>
</comment>
<dbReference type="PROSITE" id="PS51352">
    <property type="entry name" value="THIOREDOXIN_2"/>
    <property type="match status" value="1"/>
</dbReference>
<dbReference type="Proteomes" id="UP001165444">
    <property type="component" value="Unassembled WGS sequence"/>
</dbReference>
<gene>
    <name evidence="6" type="ORF">MUN53_08025</name>
</gene>
<keyword evidence="4" id="KW-0676">Redox-active center</keyword>
<evidence type="ECO:0000256" key="3">
    <source>
        <dbReference type="ARBA" id="ARBA00023157"/>
    </source>
</evidence>
<protein>
    <submittedName>
        <fullName evidence="6">AhpC/TSA family protein</fullName>
    </submittedName>
</protein>
<evidence type="ECO:0000256" key="2">
    <source>
        <dbReference type="ARBA" id="ARBA00022748"/>
    </source>
</evidence>
<dbReference type="InterPro" id="IPR050553">
    <property type="entry name" value="Thioredoxin_ResA/DsbE_sf"/>
</dbReference>
<keyword evidence="3" id="KW-1015">Disulfide bond</keyword>
<reference evidence="6 7" key="1">
    <citation type="submission" date="2022-03" db="EMBL/GenBank/DDBJ databases">
        <title>Parabacteroides sp. nov. isolated from swine feces.</title>
        <authorList>
            <person name="Bak J.E."/>
        </authorList>
    </citation>
    <scope>NUCLEOTIDE SEQUENCE [LARGE SCALE GENOMIC DNA]</scope>
    <source>
        <strain evidence="6 7">AGMB00274</strain>
    </source>
</reference>
<proteinExistence type="predicted"/>
<dbReference type="RefSeq" id="WP_243324603.1">
    <property type="nucleotide sequence ID" value="NZ_JAKZMM010000016.1"/>
</dbReference>
<keyword evidence="7" id="KW-1185">Reference proteome</keyword>
<dbReference type="PROSITE" id="PS51257">
    <property type="entry name" value="PROKAR_LIPOPROTEIN"/>
    <property type="match status" value="1"/>
</dbReference>
<evidence type="ECO:0000256" key="1">
    <source>
        <dbReference type="ARBA" id="ARBA00004196"/>
    </source>
</evidence>
<dbReference type="PANTHER" id="PTHR42852">
    <property type="entry name" value="THIOL:DISULFIDE INTERCHANGE PROTEIN DSBE"/>
    <property type="match status" value="1"/>
</dbReference>
<organism evidence="6 7">
    <name type="scientific">Parabacteroides faecalis</name>
    <dbReference type="NCBI Taxonomy" id="2924040"/>
    <lineage>
        <taxon>Bacteria</taxon>
        <taxon>Pseudomonadati</taxon>
        <taxon>Bacteroidota</taxon>
        <taxon>Bacteroidia</taxon>
        <taxon>Bacteroidales</taxon>
        <taxon>Tannerellaceae</taxon>
        <taxon>Parabacteroides</taxon>
    </lineage>
</organism>
<evidence type="ECO:0000313" key="7">
    <source>
        <dbReference type="Proteomes" id="UP001165444"/>
    </source>
</evidence>
<dbReference type="PANTHER" id="PTHR42852:SF6">
    <property type="entry name" value="THIOL:DISULFIDE INTERCHANGE PROTEIN DSBE"/>
    <property type="match status" value="1"/>
</dbReference>
<sequence length="366" mass="41723">MQKYILFIWTVLLGLVACSKDESYQIEGKLTQLQDPTLYVVFENESAKAIDTITCETDGTFKLRHKTGDFHTATLFFENRTRVVNVFLEKGKKIKITGDITNPKLLTIEGGSSINSQLTDLRKASANLWKEQAKLLYQIDQKAKNPIEEADLIAKLTNINHQLAEEAVVYIKKHTDKAVSLALIQYFFTNPDDTREADELLALISPELRTHFLYKELEEYSARTKRTNIGEEAPDFKVKNVHGQEFKLDTVKHKYTLLAFVPSWEGKTKLTDPYMVQIAQKHPEKELNLLVVTMDNNCNQIRNYLQSDSIAWNLVADSAGQATALMDLYNVSELPLCYLIDKDKKILLKSENSLEVNDVLDELLGE</sequence>
<evidence type="ECO:0000259" key="5">
    <source>
        <dbReference type="PROSITE" id="PS51352"/>
    </source>
</evidence>
<dbReference type="SUPFAM" id="SSF52833">
    <property type="entry name" value="Thioredoxin-like"/>
    <property type="match status" value="1"/>
</dbReference>
<keyword evidence="2" id="KW-0201">Cytochrome c-type biogenesis</keyword>
<dbReference type="Pfam" id="PF14289">
    <property type="entry name" value="DUF4369"/>
    <property type="match status" value="1"/>
</dbReference>
<dbReference type="InterPro" id="IPR036249">
    <property type="entry name" value="Thioredoxin-like_sf"/>
</dbReference>
<feature type="domain" description="Thioredoxin" evidence="5">
    <location>
        <begin position="227"/>
        <end position="366"/>
    </location>
</feature>
<dbReference type="CDD" id="cd02966">
    <property type="entry name" value="TlpA_like_family"/>
    <property type="match status" value="1"/>
</dbReference>
<evidence type="ECO:0000313" key="6">
    <source>
        <dbReference type="EMBL" id="MCJ2380554.1"/>
    </source>
</evidence>
<dbReference type="Pfam" id="PF00578">
    <property type="entry name" value="AhpC-TSA"/>
    <property type="match status" value="1"/>
</dbReference>
<dbReference type="InterPro" id="IPR025380">
    <property type="entry name" value="DUF4369"/>
</dbReference>
<dbReference type="EMBL" id="JAKZMM010000016">
    <property type="protein sequence ID" value="MCJ2380554.1"/>
    <property type="molecule type" value="Genomic_DNA"/>
</dbReference>
<dbReference type="Gene3D" id="3.40.30.10">
    <property type="entry name" value="Glutaredoxin"/>
    <property type="match status" value="1"/>
</dbReference>
<dbReference type="InterPro" id="IPR013766">
    <property type="entry name" value="Thioredoxin_domain"/>
</dbReference>
<name>A0ABT0C0K6_9BACT</name>
<comment type="caution">
    <text evidence="6">The sequence shown here is derived from an EMBL/GenBank/DDBJ whole genome shotgun (WGS) entry which is preliminary data.</text>
</comment>
<evidence type="ECO:0000256" key="4">
    <source>
        <dbReference type="ARBA" id="ARBA00023284"/>
    </source>
</evidence>
<dbReference type="InterPro" id="IPR000866">
    <property type="entry name" value="AhpC/TSA"/>
</dbReference>